<comment type="similarity">
    <text evidence="2">Belongs to the alkaline ceramidase family.</text>
</comment>
<reference evidence="10" key="1">
    <citation type="journal article" date="2023" name="Mol. Phylogenet. Evol.">
        <title>Genome-scale phylogeny and comparative genomics of the fungal order Sordariales.</title>
        <authorList>
            <person name="Hensen N."/>
            <person name="Bonometti L."/>
            <person name="Westerberg I."/>
            <person name="Brannstrom I.O."/>
            <person name="Guillou S."/>
            <person name="Cros-Aarteil S."/>
            <person name="Calhoun S."/>
            <person name="Haridas S."/>
            <person name="Kuo A."/>
            <person name="Mondo S."/>
            <person name="Pangilinan J."/>
            <person name="Riley R."/>
            <person name="LaButti K."/>
            <person name="Andreopoulos B."/>
            <person name="Lipzen A."/>
            <person name="Chen C."/>
            <person name="Yan M."/>
            <person name="Daum C."/>
            <person name="Ng V."/>
            <person name="Clum A."/>
            <person name="Steindorff A."/>
            <person name="Ohm R.A."/>
            <person name="Martin F."/>
            <person name="Silar P."/>
            <person name="Natvig D.O."/>
            <person name="Lalanne C."/>
            <person name="Gautier V."/>
            <person name="Ament-Velasquez S.L."/>
            <person name="Kruys A."/>
            <person name="Hutchinson M.I."/>
            <person name="Powell A.J."/>
            <person name="Barry K."/>
            <person name="Miller A.N."/>
            <person name="Grigoriev I.V."/>
            <person name="Debuchy R."/>
            <person name="Gladieux P."/>
            <person name="Hiltunen Thoren M."/>
            <person name="Johannesson H."/>
        </authorList>
    </citation>
    <scope>NUCLEOTIDE SEQUENCE</scope>
    <source>
        <strain evidence="10">CBS 314.62</strain>
    </source>
</reference>
<keyword evidence="7" id="KW-0479">Metal-binding</keyword>
<keyword evidence="6 9" id="KW-0472">Membrane</keyword>
<dbReference type="PANTHER" id="PTHR46187">
    <property type="entry name" value="ALKALINE CERAMIDASE 3"/>
    <property type="match status" value="1"/>
</dbReference>
<name>A0AAE1CGV9_9PEZI</name>
<dbReference type="Pfam" id="PF05875">
    <property type="entry name" value="Ceramidase"/>
    <property type="match status" value="1"/>
</dbReference>
<protein>
    <submittedName>
        <fullName evidence="10">Ceramidase</fullName>
    </submittedName>
</protein>
<feature type="transmembrane region" description="Helical" evidence="9">
    <location>
        <begin position="98"/>
        <end position="115"/>
    </location>
</feature>
<accession>A0AAE1CGV9</accession>
<feature type="binding site" evidence="7">
    <location>
        <position position="24"/>
    </location>
    <ligand>
        <name>Ca(2+)</name>
        <dbReference type="ChEBI" id="CHEBI:29108"/>
    </ligand>
</feature>
<gene>
    <name evidence="10" type="ORF">B0T22DRAFT_476697</name>
</gene>
<dbReference type="GO" id="GO:0046872">
    <property type="term" value="F:metal ion binding"/>
    <property type="evidence" value="ECO:0007669"/>
    <property type="project" value="UniProtKB-KW"/>
</dbReference>
<keyword evidence="11" id="KW-1185">Reference proteome</keyword>
<feature type="transmembrane region" description="Helical" evidence="9">
    <location>
        <begin position="237"/>
        <end position="256"/>
    </location>
</feature>
<evidence type="ECO:0000256" key="4">
    <source>
        <dbReference type="ARBA" id="ARBA00022801"/>
    </source>
</evidence>
<dbReference type="PANTHER" id="PTHR46187:SF3">
    <property type="entry name" value="ALKALINE CERAMIDASE 3"/>
    <property type="match status" value="1"/>
</dbReference>
<sequence length="295" mass="34162">MALNIPYRESREGLWGEQTSTLNWCEEDYNITYYCAETINTFTNLIFIWLGVKGLRNVVKYSHSPVFILSFLGYMIVGLGSMAFHTTLKYEMQLADELPMIYTVCILSYAAFSFNQSPKVQVMVGTIMVGLATFITVYYLYGKDPVFHQVAYGILTLAATFRGFYAMEYELRPALKKRSFATCDQQMNQMWTLAMTGIVQFTFGFFIWNMDNIFCHHLVTTRNQIQLPWAVLLEGHAWWHILTGLAYHLILWRLWLNRSLEGKEKELMLDWKPWSVPQVVPRAGSSVKSKGKKAQ</sequence>
<feature type="transmembrane region" description="Helical" evidence="9">
    <location>
        <begin position="147"/>
        <end position="167"/>
    </location>
</feature>
<evidence type="ECO:0000256" key="5">
    <source>
        <dbReference type="ARBA" id="ARBA00022989"/>
    </source>
</evidence>
<dbReference type="AlphaFoldDB" id="A0AAE1CGV9"/>
<evidence type="ECO:0000256" key="2">
    <source>
        <dbReference type="ARBA" id="ARBA00009780"/>
    </source>
</evidence>
<evidence type="ECO:0000313" key="11">
    <source>
        <dbReference type="Proteomes" id="UP001270362"/>
    </source>
</evidence>
<reference evidence="10" key="2">
    <citation type="submission" date="2023-06" db="EMBL/GenBank/DDBJ databases">
        <authorList>
            <consortium name="Lawrence Berkeley National Laboratory"/>
            <person name="Haridas S."/>
            <person name="Hensen N."/>
            <person name="Bonometti L."/>
            <person name="Westerberg I."/>
            <person name="Brannstrom I.O."/>
            <person name="Guillou S."/>
            <person name="Cros-Aarteil S."/>
            <person name="Calhoun S."/>
            <person name="Kuo A."/>
            <person name="Mondo S."/>
            <person name="Pangilinan J."/>
            <person name="Riley R."/>
            <person name="Labutti K."/>
            <person name="Andreopoulos B."/>
            <person name="Lipzen A."/>
            <person name="Chen C."/>
            <person name="Yanf M."/>
            <person name="Daum C."/>
            <person name="Ng V."/>
            <person name="Clum A."/>
            <person name="Steindorff A."/>
            <person name="Ohm R."/>
            <person name="Martin F."/>
            <person name="Silar P."/>
            <person name="Natvig D."/>
            <person name="Lalanne C."/>
            <person name="Gautier V."/>
            <person name="Ament-Velasquez S.L."/>
            <person name="Kruys A."/>
            <person name="Hutchinson M.I."/>
            <person name="Powell A.J."/>
            <person name="Barry K."/>
            <person name="Miller A.N."/>
            <person name="Grigoriev I.V."/>
            <person name="Debuchy R."/>
            <person name="Gladieux P."/>
            <person name="Thoren M.H."/>
            <person name="Johannesson H."/>
        </authorList>
    </citation>
    <scope>NUCLEOTIDE SEQUENCE</scope>
    <source>
        <strain evidence="10">CBS 314.62</strain>
    </source>
</reference>
<feature type="transmembrane region" description="Helical" evidence="9">
    <location>
        <begin position="122"/>
        <end position="141"/>
    </location>
</feature>
<feature type="binding site" evidence="8">
    <location>
        <position position="85"/>
    </location>
    <ligand>
        <name>Zn(2+)</name>
        <dbReference type="ChEBI" id="CHEBI:29105"/>
        <note>catalytic</note>
    </ligand>
</feature>
<feature type="binding site" evidence="8">
    <location>
        <position position="236"/>
    </location>
    <ligand>
        <name>Zn(2+)</name>
        <dbReference type="ChEBI" id="CHEBI:29105"/>
        <note>catalytic</note>
    </ligand>
</feature>
<dbReference type="Proteomes" id="UP001270362">
    <property type="component" value="Unassembled WGS sequence"/>
</dbReference>
<evidence type="ECO:0000313" key="10">
    <source>
        <dbReference type="EMBL" id="KAK3693895.1"/>
    </source>
</evidence>
<feature type="binding site" evidence="7">
    <location>
        <position position="26"/>
    </location>
    <ligand>
        <name>Ca(2+)</name>
        <dbReference type="ChEBI" id="CHEBI:29108"/>
    </ligand>
</feature>
<organism evidence="10 11">
    <name type="scientific">Podospora appendiculata</name>
    <dbReference type="NCBI Taxonomy" id="314037"/>
    <lineage>
        <taxon>Eukaryota</taxon>
        <taxon>Fungi</taxon>
        <taxon>Dikarya</taxon>
        <taxon>Ascomycota</taxon>
        <taxon>Pezizomycotina</taxon>
        <taxon>Sordariomycetes</taxon>
        <taxon>Sordariomycetidae</taxon>
        <taxon>Sordariales</taxon>
        <taxon>Podosporaceae</taxon>
        <taxon>Podospora</taxon>
    </lineage>
</organism>
<evidence type="ECO:0000256" key="8">
    <source>
        <dbReference type="PIRSR" id="PIRSR608901-2"/>
    </source>
</evidence>
<evidence type="ECO:0000256" key="6">
    <source>
        <dbReference type="ARBA" id="ARBA00023136"/>
    </source>
</evidence>
<dbReference type="EMBL" id="JAULSO010000001">
    <property type="protein sequence ID" value="KAK3693895.1"/>
    <property type="molecule type" value="Genomic_DNA"/>
</dbReference>
<feature type="transmembrane region" description="Helical" evidence="9">
    <location>
        <begin position="64"/>
        <end position="86"/>
    </location>
</feature>
<comment type="caution">
    <text evidence="10">The sequence shown here is derived from an EMBL/GenBank/DDBJ whole genome shotgun (WGS) entry which is preliminary data.</text>
</comment>
<keyword evidence="3 9" id="KW-0812">Transmembrane</keyword>
<dbReference type="GO" id="GO:0046513">
    <property type="term" value="P:ceramide biosynthetic process"/>
    <property type="evidence" value="ECO:0007669"/>
    <property type="project" value="TreeGrafter"/>
</dbReference>
<comment type="cofactor">
    <cofactor evidence="8">
        <name>Zn(2+)</name>
        <dbReference type="ChEBI" id="CHEBI:29105"/>
    </cofactor>
</comment>
<dbReference type="InterPro" id="IPR008901">
    <property type="entry name" value="ACER"/>
</dbReference>
<dbReference type="GO" id="GO:0005789">
    <property type="term" value="C:endoplasmic reticulum membrane"/>
    <property type="evidence" value="ECO:0007669"/>
    <property type="project" value="TreeGrafter"/>
</dbReference>
<proteinExistence type="inferred from homology"/>
<keyword evidence="8" id="KW-0862">Zinc</keyword>
<comment type="subcellular location">
    <subcellularLocation>
        <location evidence="1">Membrane</location>
        <topology evidence="1">Multi-pass membrane protein</topology>
    </subcellularLocation>
</comment>
<evidence type="ECO:0000256" key="1">
    <source>
        <dbReference type="ARBA" id="ARBA00004141"/>
    </source>
</evidence>
<feature type="transmembrane region" description="Helical" evidence="9">
    <location>
        <begin position="188"/>
        <end position="208"/>
    </location>
</feature>
<feature type="binding site" evidence="7">
    <location>
        <position position="37"/>
    </location>
    <ligand>
        <name>Ca(2+)</name>
        <dbReference type="ChEBI" id="CHEBI:29108"/>
    </ligand>
</feature>
<keyword evidence="5 9" id="KW-1133">Transmembrane helix</keyword>
<evidence type="ECO:0000256" key="9">
    <source>
        <dbReference type="SAM" id="Phobius"/>
    </source>
</evidence>
<dbReference type="GO" id="GO:0046514">
    <property type="term" value="P:ceramide catabolic process"/>
    <property type="evidence" value="ECO:0007669"/>
    <property type="project" value="TreeGrafter"/>
</dbReference>
<keyword evidence="7" id="KW-0106">Calcium</keyword>
<feature type="binding site" evidence="8">
    <location>
        <position position="240"/>
    </location>
    <ligand>
        <name>Zn(2+)</name>
        <dbReference type="ChEBI" id="CHEBI:29105"/>
        <note>catalytic</note>
    </ligand>
</feature>
<evidence type="ECO:0000256" key="3">
    <source>
        <dbReference type="ARBA" id="ARBA00022692"/>
    </source>
</evidence>
<keyword evidence="4" id="KW-0378">Hydrolase</keyword>
<dbReference type="GO" id="GO:0016811">
    <property type="term" value="F:hydrolase activity, acting on carbon-nitrogen (but not peptide) bonds, in linear amides"/>
    <property type="evidence" value="ECO:0007669"/>
    <property type="project" value="InterPro"/>
</dbReference>
<evidence type="ECO:0000256" key="7">
    <source>
        <dbReference type="PIRSR" id="PIRSR608901-1"/>
    </source>
</evidence>